<dbReference type="RefSeq" id="WP_185242192.1">
    <property type="nucleotide sequence ID" value="NZ_AP023213.1"/>
</dbReference>
<gene>
    <name evidence="1" type="ORF">GEOBRER4_n2078</name>
</gene>
<dbReference type="Proteomes" id="UP000515472">
    <property type="component" value="Chromosome"/>
</dbReference>
<dbReference type="InterPro" id="IPR003961">
    <property type="entry name" value="FN3_dom"/>
</dbReference>
<keyword evidence="2" id="KW-1185">Reference proteome</keyword>
<dbReference type="InterPro" id="IPR036116">
    <property type="entry name" value="FN3_sf"/>
</dbReference>
<dbReference type="CDD" id="cd00063">
    <property type="entry name" value="FN3"/>
    <property type="match status" value="1"/>
</dbReference>
<accession>A0A6S6M1B2</accession>
<dbReference type="InterPro" id="IPR013783">
    <property type="entry name" value="Ig-like_fold"/>
</dbReference>
<sequence length="214" mass="24310">MESPLETNLKNLTDGDFLLKLRYVAGAFDSHPAYQTGLPEWIYGAQQLREHADLMHQAIEAATKDKNKEAEIAVAREKCAKSLHYAVQYVAMFANHRNDPSLLENLGLEFKHKIYAKEKKLPEMPTKLVAKNEEGAGDVLVITNNGIGQKGSIELQINDKDPADESSWKTLDHYFNCRMEIKALEPIRKYYFRVRFRNAVGYGPWSKVVGLVVN</sequence>
<dbReference type="AlphaFoldDB" id="A0A6S6M1B2"/>
<evidence type="ECO:0000313" key="2">
    <source>
        <dbReference type="Proteomes" id="UP000515472"/>
    </source>
</evidence>
<dbReference type="Gene3D" id="2.60.40.10">
    <property type="entry name" value="Immunoglobulins"/>
    <property type="match status" value="1"/>
</dbReference>
<proteinExistence type="predicted"/>
<dbReference type="KEGG" id="gbn:GEOBRER4_20000"/>
<organism evidence="1 2">
    <name type="scientific">Citrifermentans bremense</name>
    <dbReference type="NCBI Taxonomy" id="60035"/>
    <lineage>
        <taxon>Bacteria</taxon>
        <taxon>Pseudomonadati</taxon>
        <taxon>Thermodesulfobacteriota</taxon>
        <taxon>Desulfuromonadia</taxon>
        <taxon>Geobacterales</taxon>
        <taxon>Geobacteraceae</taxon>
        <taxon>Citrifermentans</taxon>
    </lineage>
</organism>
<evidence type="ECO:0000313" key="1">
    <source>
        <dbReference type="EMBL" id="BCG47250.1"/>
    </source>
</evidence>
<name>A0A6S6M1B2_9BACT</name>
<evidence type="ECO:0008006" key="3">
    <source>
        <dbReference type="Google" id="ProtNLM"/>
    </source>
</evidence>
<reference evidence="1 2" key="1">
    <citation type="submission" date="2020-06" db="EMBL/GenBank/DDBJ databases">
        <title>Interaction of electrochemicaly active bacteria, Geobacter bremensis R4 on different carbon anode.</title>
        <authorList>
            <person name="Meng L."/>
            <person name="Yoshida N."/>
        </authorList>
    </citation>
    <scope>NUCLEOTIDE SEQUENCE [LARGE SCALE GENOMIC DNA]</scope>
    <source>
        <strain evidence="1 2">R4</strain>
    </source>
</reference>
<dbReference type="SUPFAM" id="SSF49265">
    <property type="entry name" value="Fibronectin type III"/>
    <property type="match status" value="1"/>
</dbReference>
<protein>
    <recommendedName>
        <fullName evidence="3">Fibronectin type-III domain-containing protein</fullName>
    </recommendedName>
</protein>
<dbReference type="EMBL" id="AP023213">
    <property type="protein sequence ID" value="BCG47250.1"/>
    <property type="molecule type" value="Genomic_DNA"/>
</dbReference>